<proteinExistence type="predicted"/>
<sequence>MKSKIMIPALLLMAASFSSCEDYLTLESPDKLTSSSFWRDQSDAEAGLAAAYSQLEYYIDTWEFAEVKWPVEAYREDVVKIGADVPNYPNWMELYNFTYTNGNSQFASYWSNNYRGISFSNQVIDKVGGMPDDKIDPTIRKQIVNEGKFLRAYYHLKLILNWDKIIVRDHFITDQADLSAPLSERATAWDFIIADLQDATELPVSHNSDNLGRATKGAAYSYLGFACLTRAYEEPAQKNEWLKKAADALSNVKGYELEKNFNTMFDGSNKNCKESIFELQTSMSTANGANYRTQFHRWIGCSELWGWDEILPSETLVKEYMKEGMTATTGRYDSRLYYTIFLNCDYFNDGTGRMYGYDYNDWFEGADKPAFRKFLPGDMAGLEANYCAINVPLMRYSNVLLMQAEILNEQGNTPEAISLINKVRDVHGDMPPMTGSSQDAVRAQIEHERMIEFPLENWRWYDLRRWGKTKSALEAAGRAGYDDSRSFYPVPLMEINANDQISL</sequence>
<accession>A0AC61RLM8</accession>
<comment type="caution">
    <text evidence="1">The sequence shown here is derived from an EMBL/GenBank/DDBJ whole genome shotgun (WGS) entry which is preliminary data.</text>
</comment>
<organism evidence="1 2">
    <name type="scientific">Lepagella muris</name>
    <dbReference type="NCBI Taxonomy" id="3032870"/>
    <lineage>
        <taxon>Bacteria</taxon>
        <taxon>Pseudomonadati</taxon>
        <taxon>Bacteroidota</taxon>
        <taxon>Bacteroidia</taxon>
        <taxon>Bacteroidales</taxon>
        <taxon>Muribaculaceae</taxon>
        <taxon>Lepagella</taxon>
    </lineage>
</organism>
<dbReference type="Proteomes" id="UP000306319">
    <property type="component" value="Unassembled WGS sequence"/>
</dbReference>
<evidence type="ECO:0000313" key="2">
    <source>
        <dbReference type="Proteomes" id="UP000306319"/>
    </source>
</evidence>
<evidence type="ECO:0000313" key="1">
    <source>
        <dbReference type="EMBL" id="TGY80072.1"/>
    </source>
</evidence>
<dbReference type="EMBL" id="SRYB01000004">
    <property type="protein sequence ID" value="TGY80072.1"/>
    <property type="molecule type" value="Genomic_DNA"/>
</dbReference>
<gene>
    <name evidence="1" type="ORF">E5331_04615</name>
</gene>
<reference evidence="1" key="1">
    <citation type="submission" date="2019-04" db="EMBL/GenBank/DDBJ databases">
        <title>Microbes associate with the intestines of laboratory mice.</title>
        <authorList>
            <person name="Navarre W."/>
            <person name="Wong E."/>
            <person name="Huang K."/>
            <person name="Tropini C."/>
            <person name="Ng K."/>
            <person name="Yu B."/>
        </authorList>
    </citation>
    <scope>NUCLEOTIDE SEQUENCE</scope>
    <source>
        <strain evidence="1">NM04_E33</strain>
    </source>
</reference>
<keyword evidence="2" id="KW-1185">Reference proteome</keyword>
<name>A0AC61RLM8_9BACT</name>
<protein>
    <submittedName>
        <fullName evidence="1">RagB/SusD family nutrient uptake outer membrane protein</fullName>
    </submittedName>
</protein>